<dbReference type="RefSeq" id="WP_274356832.1">
    <property type="nucleotide sequence ID" value="NZ_CP118099.1"/>
</dbReference>
<keyword evidence="1" id="KW-0472">Membrane</keyword>
<evidence type="ECO:0000313" key="2">
    <source>
        <dbReference type="EMBL" id="WDH75970.1"/>
    </source>
</evidence>
<sequence>MHPIEWIEHVAFFILLAIPLLLALALRGKWRLGMVGVALLIVMTYGTFYFSRPVLIAERVSEDKRLVEMYLAEQYPDETYSIRTIPFRADGFEQKNPYTIYVTFSNEPNAEYYYRVDEKNDVSISGFTGNVQDFRFK</sequence>
<proteinExistence type="predicted"/>
<protein>
    <recommendedName>
        <fullName evidence="4">DUF3139 domain-containing protein</fullName>
    </recommendedName>
</protein>
<organism evidence="2 3">
    <name type="scientific">Exiguobacterium marinum</name>
    <dbReference type="NCBI Taxonomy" id="273528"/>
    <lineage>
        <taxon>Bacteria</taxon>
        <taxon>Bacillati</taxon>
        <taxon>Bacillota</taxon>
        <taxon>Bacilli</taxon>
        <taxon>Bacillales</taxon>
        <taxon>Bacillales Family XII. Incertae Sedis</taxon>
        <taxon>Exiguobacterium</taxon>
    </lineage>
</organism>
<evidence type="ECO:0000313" key="3">
    <source>
        <dbReference type="Proteomes" id="UP001213680"/>
    </source>
</evidence>
<keyword evidence="1" id="KW-1133">Transmembrane helix</keyword>
<accession>A0ABY7WYM8</accession>
<feature type="transmembrane region" description="Helical" evidence="1">
    <location>
        <begin position="32"/>
        <end position="51"/>
    </location>
</feature>
<dbReference type="EMBL" id="CP118099">
    <property type="protein sequence ID" value="WDH75970.1"/>
    <property type="molecule type" value="Genomic_DNA"/>
</dbReference>
<gene>
    <name evidence="2" type="ORF">PTI97_00085</name>
</gene>
<feature type="transmembrane region" description="Helical" evidence="1">
    <location>
        <begin position="6"/>
        <end position="25"/>
    </location>
</feature>
<evidence type="ECO:0008006" key="4">
    <source>
        <dbReference type="Google" id="ProtNLM"/>
    </source>
</evidence>
<evidence type="ECO:0000256" key="1">
    <source>
        <dbReference type="SAM" id="Phobius"/>
    </source>
</evidence>
<reference evidence="2 3" key="1">
    <citation type="submission" date="2023-02" db="EMBL/GenBank/DDBJ databases">
        <title>A bacterium isolated from plastisphere.</title>
        <authorList>
            <person name="Sun Y."/>
        </authorList>
    </citation>
    <scope>NUCLEOTIDE SEQUENCE [LARGE SCALE GENOMIC DNA]</scope>
    <source>
        <strain evidence="3">a-1</strain>
    </source>
</reference>
<name>A0ABY7WYM8_9BACL</name>
<dbReference type="Proteomes" id="UP001213680">
    <property type="component" value="Chromosome"/>
</dbReference>
<keyword evidence="3" id="KW-1185">Reference proteome</keyword>
<keyword evidence="1" id="KW-0812">Transmembrane</keyword>